<proteinExistence type="predicted"/>
<sequence length="393" mass="44730">MLRFPSLAHAVGAVRENMAAAFRALERVWLQAPRTSECPGVASTVSACCRCPLGDNVMKLKEFQHLKMAVAYNLSGTKETYFRNLEEKLTQNKLILKEELKTLLHLCQFRDDVELAKNVIYRYHAENRNVTVGEFKFGPVFMRLCYELDLEESAMELIKDQHLKGFFSDSTSFNILMDMLFIKGKYKSALEVLIEMKNQDVKFNKDTYVLAFAICYKLNSPESLKICITLREEALIKGDVLSRRATCFAVALALNQNEVGKAVSIFSQIMNPESIACCNLNIVIHVQSDMLETLIEILQSAAEGNLSRFVKRYQFAEEVLTKVREKVKHVPTLMAKFDEIYGKLQINGQVTTYTLDALLCHTPKDRKSHTLLLNKSTVSRRTFQPLSQSLLAE</sequence>
<gene>
    <name evidence="2" type="primary">Ptcd2</name>
</gene>
<dbReference type="RefSeq" id="XP_073933426.1">
    <property type="nucleotide sequence ID" value="XM_074077325.1"/>
</dbReference>
<keyword evidence="1" id="KW-1185">Reference proteome</keyword>
<evidence type="ECO:0000313" key="2">
    <source>
        <dbReference type="RefSeq" id="XP_073933426.1"/>
    </source>
</evidence>
<protein>
    <submittedName>
        <fullName evidence="2">Pentatricopeptide repeat-containing protein 2, mitochondrial isoform X2</fullName>
    </submittedName>
</protein>
<reference evidence="2" key="1">
    <citation type="submission" date="2025-08" db="UniProtKB">
        <authorList>
            <consortium name="RefSeq"/>
        </authorList>
    </citation>
    <scope>IDENTIFICATION</scope>
</reference>
<accession>A0AC58MVK1</accession>
<dbReference type="Proteomes" id="UP001732720">
    <property type="component" value="Chromosome 6"/>
</dbReference>
<evidence type="ECO:0000313" key="1">
    <source>
        <dbReference type="Proteomes" id="UP001732720"/>
    </source>
</evidence>
<organism evidence="1 2">
    <name type="scientific">Castor canadensis</name>
    <name type="common">American beaver</name>
    <dbReference type="NCBI Taxonomy" id="51338"/>
    <lineage>
        <taxon>Eukaryota</taxon>
        <taxon>Metazoa</taxon>
        <taxon>Chordata</taxon>
        <taxon>Craniata</taxon>
        <taxon>Vertebrata</taxon>
        <taxon>Euteleostomi</taxon>
        <taxon>Mammalia</taxon>
        <taxon>Eutheria</taxon>
        <taxon>Euarchontoglires</taxon>
        <taxon>Glires</taxon>
        <taxon>Rodentia</taxon>
        <taxon>Castorimorpha</taxon>
        <taxon>Castoridae</taxon>
        <taxon>Castor</taxon>
    </lineage>
</organism>
<name>A0AC58MVK1_CASCN</name>